<keyword evidence="1" id="KW-0472">Membrane</keyword>
<dbReference type="RefSeq" id="WP_159074034.1">
    <property type="nucleotide sequence ID" value="NZ_CP028833.1"/>
</dbReference>
<keyword evidence="3" id="KW-1185">Reference proteome</keyword>
<dbReference type="EMBL" id="JBAGNM010000001">
    <property type="protein sequence ID" value="MEW6953891.1"/>
    <property type="molecule type" value="Genomic_DNA"/>
</dbReference>
<organism evidence="2 3">
    <name type="scientific">Trueperella pyogenes</name>
    <dbReference type="NCBI Taxonomy" id="1661"/>
    <lineage>
        <taxon>Bacteria</taxon>
        <taxon>Bacillati</taxon>
        <taxon>Actinomycetota</taxon>
        <taxon>Actinomycetes</taxon>
        <taxon>Actinomycetales</taxon>
        <taxon>Actinomycetaceae</taxon>
        <taxon>Trueperella</taxon>
    </lineage>
</organism>
<gene>
    <name evidence="2" type="ORF">V3M73_02470</name>
</gene>
<evidence type="ECO:0000256" key="1">
    <source>
        <dbReference type="SAM" id="Phobius"/>
    </source>
</evidence>
<keyword evidence="1" id="KW-1133">Transmembrane helix</keyword>
<proteinExistence type="predicted"/>
<feature type="transmembrane region" description="Helical" evidence="1">
    <location>
        <begin position="18"/>
        <end position="41"/>
    </location>
</feature>
<evidence type="ECO:0000313" key="2">
    <source>
        <dbReference type="EMBL" id="MEW6953891.1"/>
    </source>
</evidence>
<keyword evidence="1" id="KW-0812">Transmembrane</keyword>
<name>A0ABV3N9J6_9ACTO</name>
<reference evidence="2 3" key="1">
    <citation type="submission" date="2024-01" db="EMBL/GenBank/DDBJ databases">
        <title>Genomic analysis and antimicrobial resistance profiles of Trueperella pyogenes isolated from domestic and wild animals.</title>
        <authorList>
            <person name="Magossi G."/>
            <person name="Gzyl K.E."/>
            <person name="Holman D.B."/>
            <person name="Amat S."/>
        </authorList>
    </citation>
    <scope>NUCLEOTIDE SEQUENCE [LARGE SCALE GENOMIC DNA]</scope>
    <source>
        <strain evidence="2 3">1494</strain>
    </source>
</reference>
<protein>
    <recommendedName>
        <fullName evidence="4">Pilus assembly protein</fullName>
    </recommendedName>
</protein>
<accession>A0ABV3N9J6</accession>
<evidence type="ECO:0000313" key="3">
    <source>
        <dbReference type="Proteomes" id="UP001555100"/>
    </source>
</evidence>
<sequence>MRSTACSPSEAGNATVGFVATVGLLLMVVYTLIAAALSWYVHAIATDSAMEGARVGIAAGSASVAESRTRDLMTTTLSPAYAQNVSAHLTTSGIEVIVRSPVPGAGFLGKNVIEVRASALRE</sequence>
<comment type="caution">
    <text evidence="2">The sequence shown here is derived from an EMBL/GenBank/DDBJ whole genome shotgun (WGS) entry which is preliminary data.</text>
</comment>
<evidence type="ECO:0008006" key="4">
    <source>
        <dbReference type="Google" id="ProtNLM"/>
    </source>
</evidence>
<dbReference type="Proteomes" id="UP001555100">
    <property type="component" value="Unassembled WGS sequence"/>
</dbReference>